<dbReference type="InterPro" id="IPR027056">
    <property type="entry name" value="Gluconate_2DH_su3"/>
</dbReference>
<dbReference type="RefSeq" id="WP_171606686.1">
    <property type="nucleotide sequence ID" value="NZ_WHPF01000003.1"/>
</dbReference>
<reference evidence="1" key="1">
    <citation type="submission" date="2019-10" db="EMBL/GenBank/DDBJ databases">
        <title>Draft genome sequence of Panacibacter sp. KCS-6.</title>
        <authorList>
            <person name="Yim K.J."/>
        </authorList>
    </citation>
    <scope>NUCLEOTIDE SEQUENCE</scope>
    <source>
        <strain evidence="1">KCS-6</strain>
    </source>
</reference>
<dbReference type="EMBL" id="WHPF01000003">
    <property type="protein sequence ID" value="NNV54761.1"/>
    <property type="molecule type" value="Genomic_DNA"/>
</dbReference>
<sequence>MDRRKSLKTLGIGAIGAGVLIEACNTDPKKPDTAAATEAEGINRMAEEKVHEAQIKSAGKFFTDAEMATITVLCDIIIPKDDISGSASDAKVPDFIQSIVNEMTEHQTPLRGGLRWLDIQCLTRFEKAFTDCSAAQQIEMVDAIAYPKKAKPEMAQGVSFFNLMRNLTATGFYTTEIGTKDVGYMGNVPNQWNGVPDDVLKQYGLAYTEKELKECVSFDKA</sequence>
<evidence type="ECO:0000313" key="1">
    <source>
        <dbReference type="EMBL" id="NNV54761.1"/>
    </source>
</evidence>
<dbReference type="AlphaFoldDB" id="A0A8J8FB63"/>
<comment type="caution">
    <text evidence="1">The sequence shown here is derived from an EMBL/GenBank/DDBJ whole genome shotgun (WGS) entry which is preliminary data.</text>
</comment>
<accession>A0A8J8FB63</accession>
<evidence type="ECO:0000313" key="2">
    <source>
        <dbReference type="Proteomes" id="UP000598971"/>
    </source>
</evidence>
<protein>
    <submittedName>
        <fullName evidence="1">Gluconate 2-dehydrogenase subunit 3 family protein</fullName>
    </submittedName>
</protein>
<name>A0A8J8FB63_9BACT</name>
<gene>
    <name evidence="1" type="ORF">GD597_04745</name>
</gene>
<proteinExistence type="predicted"/>
<organism evidence="1 2">
    <name type="scientific">Limnovirga soli</name>
    <dbReference type="NCBI Taxonomy" id="2656915"/>
    <lineage>
        <taxon>Bacteria</taxon>
        <taxon>Pseudomonadati</taxon>
        <taxon>Bacteroidota</taxon>
        <taxon>Chitinophagia</taxon>
        <taxon>Chitinophagales</taxon>
        <taxon>Chitinophagaceae</taxon>
        <taxon>Limnovirga</taxon>
    </lineage>
</organism>
<keyword evidence="2" id="KW-1185">Reference proteome</keyword>
<dbReference type="Pfam" id="PF13618">
    <property type="entry name" value="Gluconate_2-dh3"/>
    <property type="match status" value="1"/>
</dbReference>
<dbReference type="Proteomes" id="UP000598971">
    <property type="component" value="Unassembled WGS sequence"/>
</dbReference>